<dbReference type="NCBIfam" id="TIGR00643">
    <property type="entry name" value="recG"/>
    <property type="match status" value="1"/>
</dbReference>
<dbReference type="SMART" id="SM00490">
    <property type="entry name" value="HELICc"/>
    <property type="match status" value="1"/>
</dbReference>
<dbReference type="NCBIfam" id="NF008165">
    <property type="entry name" value="PRK10917.1-3"/>
    <property type="match status" value="1"/>
</dbReference>
<keyword evidence="6 15" id="KW-0347">Helicase</keyword>
<protein>
    <recommendedName>
        <fullName evidence="2 15">ATP-dependent DNA helicase RecG</fullName>
        <ecNumber evidence="13 15">5.6.2.4</ecNumber>
    </recommendedName>
</protein>
<comment type="catalytic activity">
    <reaction evidence="12 15">
        <text>Couples ATP hydrolysis with the unwinding of duplex DNA by translocating in the 3'-5' direction.</text>
        <dbReference type="EC" id="5.6.2.4"/>
    </reaction>
</comment>
<sequence length="683" mass="77732">MVLEELELPISHIKGVGPESYRAFATLGMTLVRDLLLYFPFRYEDRLTLYTLDAIPQAMPATYLVEVVEHQHILTNREKVLKVIVADAGGSAELICFGRPFLADILQVGRKFYLYASFHFRYNHWQSSSFDFEAYTPSPKNFLRLNPIYSLTAKLTQHRLAQSVAGAFDLLPSAIESLIPPVLMAQASLPMSKHEALENLHRPTSYEKLEEARRTLALEEFLLFHLTKEFHIRQNKQAVRSPRCLENLLYQQLLARLPFELTQAQEAVLVEIGDDLGASHPMKRLLQADVGAGKTLVAFLSAMYVIQAGEQVALLAPTELLAKQHADNAYRLLHPLGISVGFLSGNVRAKGRLDTLERLANGEIQLIIGTHALFSDDVHYNNLGYVIVDEQHRFGVQQRKKMHQKAPIVDLLLMSATPIPQTLQMSYLGNVEISTMHQLPKGRQPILTHLVRAGNEEKLYSMIKVMLDEGRQAYFVYPLIEQQEDERRALTQMFEALQAGEFRDYTVAMIHSRLDEESKKSIMQLFVQNQIQILFSTSVIEVGVDVPNATAMVIFNAERFGLSALHQLRGRIGRGGHQGRCFLVYHEDLTEIAKERLKILYEHTDGFMIAEQDLRLRGPGEFGGIKQSGFMRFLVADVAEDADLWQESQALARQWLDTYVELAQADKVAHRLYQYIERQPWYS</sequence>
<evidence type="ECO:0000313" key="19">
    <source>
        <dbReference type="Proteomes" id="UP000778951"/>
    </source>
</evidence>
<dbReference type="PANTHER" id="PTHR47964:SF1">
    <property type="entry name" value="ATP-DEPENDENT DNA HELICASE HOMOLOG RECG, CHLOROPLASTIC"/>
    <property type="match status" value="1"/>
</dbReference>
<feature type="domain" description="Helicase ATP-binding" evidence="16">
    <location>
        <begin position="275"/>
        <end position="436"/>
    </location>
</feature>
<dbReference type="Pfam" id="PF00271">
    <property type="entry name" value="Helicase_C"/>
    <property type="match status" value="1"/>
</dbReference>
<evidence type="ECO:0000256" key="5">
    <source>
        <dbReference type="ARBA" id="ARBA00022801"/>
    </source>
</evidence>
<keyword evidence="3 15" id="KW-0547">Nucleotide-binding</keyword>
<keyword evidence="4 15" id="KW-0227">DNA damage</keyword>
<dbReference type="PROSITE" id="PS51194">
    <property type="entry name" value="HELICASE_CTER"/>
    <property type="match status" value="1"/>
</dbReference>
<dbReference type="EMBL" id="JAATLM010000001">
    <property type="protein sequence ID" value="NIZ69877.1"/>
    <property type="molecule type" value="Genomic_DNA"/>
</dbReference>
<keyword evidence="19" id="KW-1185">Reference proteome</keyword>
<dbReference type="GO" id="GO:0006281">
    <property type="term" value="P:DNA repair"/>
    <property type="evidence" value="ECO:0007669"/>
    <property type="project" value="UniProtKB-UniRule"/>
</dbReference>
<dbReference type="InterPro" id="IPR014001">
    <property type="entry name" value="Helicase_ATP-bd"/>
</dbReference>
<keyword evidence="9 15" id="KW-0233">DNA recombination</keyword>
<dbReference type="Gene3D" id="3.40.50.300">
    <property type="entry name" value="P-loop containing nucleotide triphosphate hydrolases"/>
    <property type="match status" value="2"/>
</dbReference>
<dbReference type="Gene3D" id="2.40.50.140">
    <property type="entry name" value="Nucleic acid-binding proteins"/>
    <property type="match status" value="1"/>
</dbReference>
<dbReference type="InterPro" id="IPR004609">
    <property type="entry name" value="ATP-dep_DNA_helicase_RecG"/>
</dbReference>
<dbReference type="InterPro" id="IPR047112">
    <property type="entry name" value="RecG/Mfd"/>
</dbReference>
<comment type="caution">
    <text evidence="18">The sequence shown here is derived from an EMBL/GenBank/DDBJ whole genome shotgun (WGS) entry which is preliminary data.</text>
</comment>
<proteinExistence type="inferred from homology"/>
<dbReference type="SUPFAM" id="SSF52540">
    <property type="entry name" value="P-loop containing nucleoside triphosphate hydrolases"/>
    <property type="match status" value="2"/>
</dbReference>
<dbReference type="Pfam" id="PF19833">
    <property type="entry name" value="RecG_dom3_C"/>
    <property type="match status" value="1"/>
</dbReference>
<dbReference type="GO" id="GO:0006310">
    <property type="term" value="P:DNA recombination"/>
    <property type="evidence" value="ECO:0007669"/>
    <property type="project" value="UniProtKB-UniRule"/>
</dbReference>
<evidence type="ECO:0000259" key="17">
    <source>
        <dbReference type="PROSITE" id="PS51194"/>
    </source>
</evidence>
<dbReference type="InterPro" id="IPR012340">
    <property type="entry name" value="NA-bd_OB-fold"/>
</dbReference>
<dbReference type="RefSeq" id="WP_167695949.1">
    <property type="nucleotide sequence ID" value="NZ_CP118181.1"/>
</dbReference>
<evidence type="ECO:0000256" key="15">
    <source>
        <dbReference type="RuleBase" id="RU363016"/>
    </source>
</evidence>
<dbReference type="Pfam" id="PF00270">
    <property type="entry name" value="DEAD"/>
    <property type="match status" value="1"/>
</dbReference>
<reference evidence="18" key="1">
    <citation type="submission" date="2020-03" db="EMBL/GenBank/DDBJ databases">
        <title>Spirochaetal bacteria isolated from arthropods constitute a novel genus Entomospira genus novum within the order Spirochaetales.</title>
        <authorList>
            <person name="Grana-Miraglia L."/>
            <person name="Sikutova S."/>
            <person name="Fingerle V."/>
            <person name="Sing A."/>
            <person name="Castillo-Ramirez S."/>
            <person name="Margos G."/>
            <person name="Rudolf I."/>
        </authorList>
    </citation>
    <scope>NUCLEOTIDE SEQUENCE</scope>
    <source>
        <strain evidence="18">BR149</strain>
    </source>
</reference>
<evidence type="ECO:0000256" key="9">
    <source>
        <dbReference type="ARBA" id="ARBA00023172"/>
    </source>
</evidence>
<dbReference type="InterPro" id="IPR045562">
    <property type="entry name" value="RecG_dom3_C"/>
</dbReference>
<evidence type="ECO:0000256" key="10">
    <source>
        <dbReference type="ARBA" id="ARBA00023204"/>
    </source>
</evidence>
<dbReference type="AlphaFoldDB" id="A0A968KX19"/>
<dbReference type="InterPro" id="IPR027417">
    <property type="entry name" value="P-loop_NTPase"/>
</dbReference>
<dbReference type="GO" id="GO:0043138">
    <property type="term" value="F:3'-5' DNA helicase activity"/>
    <property type="evidence" value="ECO:0007669"/>
    <property type="project" value="UniProtKB-EC"/>
</dbReference>
<evidence type="ECO:0000256" key="11">
    <source>
        <dbReference type="ARBA" id="ARBA00023235"/>
    </source>
</evidence>
<name>A0A968KX19_9SPIO</name>
<dbReference type="InterPro" id="IPR033454">
    <property type="entry name" value="RecG_wedge"/>
</dbReference>
<dbReference type="GO" id="GO:0003677">
    <property type="term" value="F:DNA binding"/>
    <property type="evidence" value="ECO:0007669"/>
    <property type="project" value="UniProtKB-KW"/>
</dbReference>
<dbReference type="SUPFAM" id="SSF50249">
    <property type="entry name" value="Nucleic acid-binding proteins"/>
    <property type="match status" value="1"/>
</dbReference>
<keyword evidence="10 15" id="KW-0234">DNA repair</keyword>
<evidence type="ECO:0000256" key="6">
    <source>
        <dbReference type="ARBA" id="ARBA00022806"/>
    </source>
</evidence>
<gene>
    <name evidence="18" type="primary">recG</name>
    <name evidence="18" type="ORF">HCT48_06610</name>
</gene>
<dbReference type="PROSITE" id="PS51192">
    <property type="entry name" value="HELICASE_ATP_BIND_1"/>
    <property type="match status" value="1"/>
</dbReference>
<evidence type="ECO:0000256" key="2">
    <source>
        <dbReference type="ARBA" id="ARBA00017846"/>
    </source>
</evidence>
<dbReference type="InterPro" id="IPR011545">
    <property type="entry name" value="DEAD/DEAH_box_helicase_dom"/>
</dbReference>
<evidence type="ECO:0000259" key="16">
    <source>
        <dbReference type="PROSITE" id="PS51192"/>
    </source>
</evidence>
<dbReference type="SMART" id="SM00487">
    <property type="entry name" value="DEXDc"/>
    <property type="match status" value="1"/>
</dbReference>
<evidence type="ECO:0000256" key="8">
    <source>
        <dbReference type="ARBA" id="ARBA00023125"/>
    </source>
</evidence>
<dbReference type="PANTHER" id="PTHR47964">
    <property type="entry name" value="ATP-DEPENDENT DNA HELICASE HOMOLOG RECG, CHLOROPLASTIC"/>
    <property type="match status" value="1"/>
</dbReference>
<comment type="function">
    <text evidence="15">Plays a critical role in recombination and DNA repair. Helps process Holliday junction intermediates to mature products by catalyzing branch migration. Has replication fork regression activity, unwinds stalled or blocked replication forks to make a HJ that can be resolved. Has a DNA unwinding activity characteristic of a DNA helicase with 3'-5' polarity.</text>
</comment>
<evidence type="ECO:0000313" key="18">
    <source>
        <dbReference type="EMBL" id="NIZ69877.1"/>
    </source>
</evidence>
<dbReference type="GO" id="GO:0016787">
    <property type="term" value="F:hydrolase activity"/>
    <property type="evidence" value="ECO:0007669"/>
    <property type="project" value="UniProtKB-KW"/>
</dbReference>
<evidence type="ECO:0000256" key="3">
    <source>
        <dbReference type="ARBA" id="ARBA00022741"/>
    </source>
</evidence>
<keyword evidence="5 15" id="KW-0378">Hydrolase</keyword>
<accession>A0A968KX19</accession>
<evidence type="ECO:0000256" key="13">
    <source>
        <dbReference type="ARBA" id="ARBA00034808"/>
    </source>
</evidence>
<keyword evidence="11" id="KW-0413">Isomerase</keyword>
<feature type="domain" description="Helicase C-terminal" evidence="17">
    <location>
        <begin position="455"/>
        <end position="615"/>
    </location>
</feature>
<evidence type="ECO:0000256" key="1">
    <source>
        <dbReference type="ARBA" id="ARBA00007504"/>
    </source>
</evidence>
<dbReference type="GO" id="GO:0005524">
    <property type="term" value="F:ATP binding"/>
    <property type="evidence" value="ECO:0007669"/>
    <property type="project" value="UniProtKB-KW"/>
</dbReference>
<dbReference type="EC" id="5.6.2.4" evidence="13 15"/>
<evidence type="ECO:0000256" key="14">
    <source>
        <dbReference type="ARBA" id="ARBA00048988"/>
    </source>
</evidence>
<dbReference type="Pfam" id="PF17191">
    <property type="entry name" value="RecG_wedge"/>
    <property type="match status" value="1"/>
</dbReference>
<comment type="similarity">
    <text evidence="1 15">Belongs to the helicase family. RecG subfamily.</text>
</comment>
<organism evidence="18 19">
    <name type="scientific">Entomospira culicis</name>
    <dbReference type="NCBI Taxonomy" id="2719989"/>
    <lineage>
        <taxon>Bacteria</taxon>
        <taxon>Pseudomonadati</taxon>
        <taxon>Spirochaetota</taxon>
        <taxon>Spirochaetia</taxon>
        <taxon>Spirochaetales</taxon>
        <taxon>Spirochaetaceae</taxon>
        <taxon>Entomospira</taxon>
    </lineage>
</organism>
<keyword evidence="8" id="KW-0238">DNA-binding</keyword>
<evidence type="ECO:0000256" key="12">
    <source>
        <dbReference type="ARBA" id="ARBA00034617"/>
    </source>
</evidence>
<dbReference type="InterPro" id="IPR001650">
    <property type="entry name" value="Helicase_C-like"/>
</dbReference>
<comment type="catalytic activity">
    <reaction evidence="14 15">
        <text>ATP + H2O = ADP + phosphate + H(+)</text>
        <dbReference type="Rhea" id="RHEA:13065"/>
        <dbReference type="ChEBI" id="CHEBI:15377"/>
        <dbReference type="ChEBI" id="CHEBI:15378"/>
        <dbReference type="ChEBI" id="CHEBI:30616"/>
        <dbReference type="ChEBI" id="CHEBI:43474"/>
        <dbReference type="ChEBI" id="CHEBI:456216"/>
        <dbReference type="EC" id="5.6.2.4"/>
    </reaction>
</comment>
<keyword evidence="7 15" id="KW-0067">ATP-binding</keyword>
<evidence type="ECO:0000256" key="4">
    <source>
        <dbReference type="ARBA" id="ARBA00022763"/>
    </source>
</evidence>
<evidence type="ECO:0000256" key="7">
    <source>
        <dbReference type="ARBA" id="ARBA00022840"/>
    </source>
</evidence>
<dbReference type="Proteomes" id="UP000778951">
    <property type="component" value="Unassembled WGS sequence"/>
</dbReference>